<sequence length="136" mass="14195">MSETVEGRTIAEGVAEGEVLVSPEPISFYGAVDTDTGEFIEADHHLTGETIADKVLVFPKGKGSTVGSYVIYGLAQEGTGPAAIINHETETIVATGAILGEVPCVDGIEDAVERFEDGDRVRVDATEGTVTLLADD</sequence>
<dbReference type="AlphaFoldDB" id="A0A1D8S4E4"/>
<evidence type="ECO:0000256" key="7">
    <source>
        <dbReference type="HAMAP-Rule" id="MF_00078"/>
    </source>
</evidence>
<evidence type="ECO:0000256" key="4">
    <source>
        <dbReference type="ARBA" id="ARBA00045120"/>
    </source>
</evidence>
<dbReference type="NCBIfam" id="NF003046">
    <property type="entry name" value="PRK03955.1"/>
    <property type="match status" value="1"/>
</dbReference>
<comment type="subunit">
    <text evidence="6 7">Heterodimer composed of a large subunit (PMDh-L) and a small subunit (PMDh-S).</text>
</comment>
<dbReference type="PANTHER" id="PTHR36577">
    <property type="entry name" value="DUF521 DOMAIN PROTEIN (AFU_ORTHOLOGUE AFUA_6G00490)"/>
    <property type="match status" value="1"/>
</dbReference>
<evidence type="ECO:0000313" key="10">
    <source>
        <dbReference type="Proteomes" id="UP000185608"/>
    </source>
</evidence>
<feature type="domain" description="Phosphomevalonate dehydratase small subunit-like" evidence="8">
    <location>
        <begin position="26"/>
        <end position="105"/>
    </location>
</feature>
<comment type="function">
    <text evidence="5 7">Component of a hydro-lyase that catalyzes the dehydration of mevalonate 5-phosphate (MVA5P) to form trans-anhydromevalonate 5-phosphate (tAHMP). Involved in the archaeal mevalonate (MVA) pathway, which provides fundamental precursors for isoprenoid biosynthesis, such as isopentenyl diphosphate (IPP) and dimethylallyl diphosphate (DMAPP).</text>
</comment>
<evidence type="ECO:0000256" key="3">
    <source>
        <dbReference type="ARBA" id="ARBA00023239"/>
    </source>
</evidence>
<evidence type="ECO:0000256" key="2">
    <source>
        <dbReference type="ARBA" id="ARBA00023229"/>
    </source>
</evidence>
<gene>
    <name evidence="9" type="ORF">HTSR_1041</name>
</gene>
<dbReference type="InterPro" id="IPR020794">
    <property type="entry name" value="PMDh_S"/>
</dbReference>
<organism evidence="9 10">
    <name type="scientific">Halodesulfurarchaeum formicicum</name>
    <dbReference type="NCBI Taxonomy" id="1873524"/>
    <lineage>
        <taxon>Archaea</taxon>
        <taxon>Methanobacteriati</taxon>
        <taxon>Methanobacteriota</taxon>
        <taxon>Stenosarchaea group</taxon>
        <taxon>Halobacteria</taxon>
        <taxon>Halobacteriales</taxon>
        <taxon>Halobacteriaceae</taxon>
        <taxon>Halodesulfurarchaeum</taxon>
    </lineage>
</organism>
<dbReference type="STRING" id="1873524.HSR6_1074"/>
<name>A0A1D8S4E4_9EURY</name>
<dbReference type="Proteomes" id="UP000185608">
    <property type="component" value="Chromosome"/>
</dbReference>
<feature type="active site" description="Proton acceptor" evidence="7">
    <location>
        <position position="64"/>
    </location>
</feature>
<evidence type="ECO:0000313" key="9">
    <source>
        <dbReference type="EMBL" id="AOW80224.1"/>
    </source>
</evidence>
<dbReference type="GO" id="GO:0016836">
    <property type="term" value="F:hydro-lyase activity"/>
    <property type="evidence" value="ECO:0007669"/>
    <property type="project" value="UniProtKB-UniRule"/>
</dbReference>
<dbReference type="EMBL" id="CP016070">
    <property type="protein sequence ID" value="AOW80224.1"/>
    <property type="molecule type" value="Genomic_DNA"/>
</dbReference>
<evidence type="ECO:0000256" key="1">
    <source>
        <dbReference type="ARBA" id="ARBA00005092"/>
    </source>
</evidence>
<keyword evidence="3 7" id="KW-0456">Lyase</keyword>
<comment type="pathway">
    <text evidence="1 7">Isoprenoid biosynthesis; isopentenyl diphosphate biosynthesis via mevalonate pathway.</text>
</comment>
<dbReference type="KEGG" id="halh:HTSR_1041"/>
<dbReference type="Gene3D" id="3.50.30.10">
    <property type="entry name" value="Phosphohistidine domain"/>
    <property type="match status" value="1"/>
</dbReference>
<dbReference type="PIRSF" id="PIRSF004966">
    <property type="entry name" value="UCP004966"/>
    <property type="match status" value="1"/>
</dbReference>
<dbReference type="GeneID" id="29829039"/>
<dbReference type="PATRIC" id="fig|1855411.3.peg.1043"/>
<protein>
    <recommendedName>
        <fullName evidence="7">Phosphomevalonate dehydratase small subunit</fullName>
        <shortName evidence="7">PMDh small subunit</shortName>
        <shortName evidence="7">PMDh-S</shortName>
        <ecNumber evidence="7">4.2.1.182</ecNumber>
    </recommendedName>
</protein>
<dbReference type="Pfam" id="PF01989">
    <property type="entry name" value="AcnX_swivel_put"/>
    <property type="match status" value="1"/>
</dbReference>
<dbReference type="EC" id="4.2.1.182" evidence="7"/>
<dbReference type="GO" id="GO:0019287">
    <property type="term" value="P:isopentenyl diphosphate biosynthetic process, mevalonate pathway"/>
    <property type="evidence" value="ECO:0007669"/>
    <property type="project" value="UniProtKB-UniRule"/>
</dbReference>
<keyword evidence="2 7" id="KW-0414">Isoprene biosynthesis</keyword>
<dbReference type="SUPFAM" id="SSF52016">
    <property type="entry name" value="LeuD/IlvD-like"/>
    <property type="match status" value="1"/>
</dbReference>
<proteinExistence type="inferred from homology"/>
<accession>A0A1D8S4E4</accession>
<dbReference type="InterPro" id="IPR002840">
    <property type="entry name" value="PMDh-S-like_dom"/>
</dbReference>
<comment type="similarity">
    <text evidence="7">Belongs to the AcnX type II small subunit family.</text>
</comment>
<comment type="catalytic activity">
    <reaction evidence="4">
        <text>(R)-5-phosphomevalonate = (2E)-3-methyl-5-phosphooxypent-2-enoate + H2O</text>
        <dbReference type="Rhea" id="RHEA:78975"/>
        <dbReference type="ChEBI" id="CHEBI:15377"/>
        <dbReference type="ChEBI" id="CHEBI:58146"/>
        <dbReference type="ChEBI" id="CHEBI:229665"/>
        <dbReference type="EC" id="4.2.1.182"/>
    </reaction>
    <physiologicalReaction direction="left-to-right" evidence="4">
        <dbReference type="Rhea" id="RHEA:78976"/>
    </physiologicalReaction>
</comment>
<evidence type="ECO:0000259" key="8">
    <source>
        <dbReference type="Pfam" id="PF01989"/>
    </source>
</evidence>
<evidence type="ECO:0000256" key="6">
    <source>
        <dbReference type="ARBA" id="ARBA00046520"/>
    </source>
</evidence>
<dbReference type="PANTHER" id="PTHR36577:SF3">
    <property type="entry name" value="DUF521 DOMAIN PROTEIN (AFU_ORTHOLOGUE AFUA_6G00490)"/>
    <property type="match status" value="1"/>
</dbReference>
<dbReference type="InterPro" id="IPR012016">
    <property type="entry name" value="PMDh-S-like"/>
</dbReference>
<dbReference type="HAMAP" id="MF_00078">
    <property type="entry name" value="PMDh_S"/>
    <property type="match status" value="1"/>
</dbReference>
<dbReference type="CDD" id="cd01356">
    <property type="entry name" value="AcnX_swivel"/>
    <property type="match status" value="1"/>
</dbReference>
<dbReference type="RefSeq" id="WP_070364930.1">
    <property type="nucleotide sequence ID" value="NZ_CP016070.1"/>
</dbReference>
<evidence type="ECO:0000256" key="5">
    <source>
        <dbReference type="ARBA" id="ARBA00045299"/>
    </source>
</evidence>
<reference evidence="9 10" key="1">
    <citation type="submission" date="2016-06" db="EMBL/GenBank/DDBJ databases">
        <title>Discovery of anaerobic lithoheterotrophic haloarchaeon capable of sulfur respiration by hydrogen and formate.</title>
        <authorList>
            <person name="Sorokin D.Y."/>
            <person name="Kublanov I.V."/>
            <person name="Roman P."/>
            <person name="Sinninghe Damste J.S."/>
            <person name="Golyshin P.N."/>
            <person name="Rojo D."/>
            <person name="Ciordia S."/>
            <person name="Mena Md.C."/>
            <person name="Ferrer M."/>
            <person name="Smedile F."/>
            <person name="Messina E."/>
            <person name="La Cono V."/>
            <person name="Yakimov M.M."/>
        </authorList>
    </citation>
    <scope>NUCLEOTIDE SEQUENCE [LARGE SCALE GENOMIC DNA]</scope>
    <source>
        <strain evidence="9 10">HTSR1</strain>
    </source>
</reference>